<dbReference type="Proteomes" id="UP001153269">
    <property type="component" value="Unassembled WGS sequence"/>
</dbReference>
<sequence length="103" mass="11429">PKQRFGTPPTGNPAHGGRGGTPPQNRSVDCGDLSRSRSARGARGISLARISGTFSHSAQGDLQPPRRMTRGRRHQRDKFKEPARLLNRSDFCEHIFQEKEHAS</sequence>
<feature type="non-terminal residue" evidence="2">
    <location>
        <position position="103"/>
    </location>
</feature>
<accession>A0A9N7UU01</accession>
<feature type="compositionally biased region" description="Basic residues" evidence="1">
    <location>
        <begin position="67"/>
        <end position="77"/>
    </location>
</feature>
<dbReference type="EMBL" id="CADEAL010002256">
    <property type="protein sequence ID" value="CAB1439259.1"/>
    <property type="molecule type" value="Genomic_DNA"/>
</dbReference>
<keyword evidence="3" id="KW-1185">Reference proteome</keyword>
<reference evidence="2" key="1">
    <citation type="submission" date="2020-03" db="EMBL/GenBank/DDBJ databases">
        <authorList>
            <person name="Weist P."/>
        </authorList>
    </citation>
    <scope>NUCLEOTIDE SEQUENCE</scope>
</reference>
<feature type="region of interest" description="Disordered" evidence="1">
    <location>
        <begin position="1"/>
        <end position="85"/>
    </location>
</feature>
<proteinExistence type="predicted"/>
<dbReference type="AlphaFoldDB" id="A0A9N7UU01"/>
<gene>
    <name evidence="2" type="ORF">PLEPLA_LOCUS27080</name>
</gene>
<protein>
    <submittedName>
        <fullName evidence="2">Uncharacterized protein</fullName>
    </submittedName>
</protein>
<organism evidence="2 3">
    <name type="scientific">Pleuronectes platessa</name>
    <name type="common">European plaice</name>
    <dbReference type="NCBI Taxonomy" id="8262"/>
    <lineage>
        <taxon>Eukaryota</taxon>
        <taxon>Metazoa</taxon>
        <taxon>Chordata</taxon>
        <taxon>Craniata</taxon>
        <taxon>Vertebrata</taxon>
        <taxon>Euteleostomi</taxon>
        <taxon>Actinopterygii</taxon>
        <taxon>Neopterygii</taxon>
        <taxon>Teleostei</taxon>
        <taxon>Neoteleostei</taxon>
        <taxon>Acanthomorphata</taxon>
        <taxon>Carangaria</taxon>
        <taxon>Pleuronectiformes</taxon>
        <taxon>Pleuronectoidei</taxon>
        <taxon>Pleuronectidae</taxon>
        <taxon>Pleuronectes</taxon>
    </lineage>
</organism>
<evidence type="ECO:0000256" key="1">
    <source>
        <dbReference type="SAM" id="MobiDB-lite"/>
    </source>
</evidence>
<name>A0A9N7UU01_PLEPL</name>
<evidence type="ECO:0000313" key="3">
    <source>
        <dbReference type="Proteomes" id="UP001153269"/>
    </source>
</evidence>
<feature type="compositionally biased region" description="Low complexity" evidence="1">
    <location>
        <begin position="39"/>
        <end position="50"/>
    </location>
</feature>
<comment type="caution">
    <text evidence="2">The sequence shown here is derived from an EMBL/GenBank/DDBJ whole genome shotgun (WGS) entry which is preliminary data.</text>
</comment>
<evidence type="ECO:0000313" key="2">
    <source>
        <dbReference type="EMBL" id="CAB1439259.1"/>
    </source>
</evidence>